<dbReference type="AlphaFoldDB" id="A0A0A9AJA6"/>
<evidence type="ECO:0000313" key="1">
    <source>
        <dbReference type="EMBL" id="JAD47137.1"/>
    </source>
</evidence>
<proteinExistence type="predicted"/>
<accession>A0A0A9AJA6</accession>
<protein>
    <submittedName>
        <fullName evidence="1">Uncharacterized protein</fullName>
    </submittedName>
</protein>
<organism evidence="1">
    <name type="scientific">Arundo donax</name>
    <name type="common">Giant reed</name>
    <name type="synonym">Donax arundinaceus</name>
    <dbReference type="NCBI Taxonomy" id="35708"/>
    <lineage>
        <taxon>Eukaryota</taxon>
        <taxon>Viridiplantae</taxon>
        <taxon>Streptophyta</taxon>
        <taxon>Embryophyta</taxon>
        <taxon>Tracheophyta</taxon>
        <taxon>Spermatophyta</taxon>
        <taxon>Magnoliopsida</taxon>
        <taxon>Liliopsida</taxon>
        <taxon>Poales</taxon>
        <taxon>Poaceae</taxon>
        <taxon>PACMAD clade</taxon>
        <taxon>Arundinoideae</taxon>
        <taxon>Arundineae</taxon>
        <taxon>Arundo</taxon>
    </lineage>
</organism>
<sequence>MRSLLQAHFMRGSSSMVLAHTKLVFCHWATFSMMSLRRFMAAS</sequence>
<dbReference type="EMBL" id="GBRH01250758">
    <property type="protein sequence ID" value="JAD47137.1"/>
    <property type="molecule type" value="Transcribed_RNA"/>
</dbReference>
<reference evidence="1" key="2">
    <citation type="journal article" date="2015" name="Data Brief">
        <title>Shoot transcriptome of the giant reed, Arundo donax.</title>
        <authorList>
            <person name="Barrero R.A."/>
            <person name="Guerrero F.D."/>
            <person name="Moolhuijzen P."/>
            <person name="Goolsby J.A."/>
            <person name="Tidwell J."/>
            <person name="Bellgard S.E."/>
            <person name="Bellgard M.I."/>
        </authorList>
    </citation>
    <scope>NUCLEOTIDE SEQUENCE</scope>
    <source>
        <tissue evidence="1">Shoot tissue taken approximately 20 cm above the soil surface</tissue>
    </source>
</reference>
<name>A0A0A9AJA6_ARUDO</name>
<reference evidence="1" key="1">
    <citation type="submission" date="2014-09" db="EMBL/GenBank/DDBJ databases">
        <authorList>
            <person name="Magalhaes I.L.F."/>
            <person name="Oliveira U."/>
            <person name="Santos F.R."/>
            <person name="Vidigal T.H.D.A."/>
            <person name="Brescovit A.D."/>
            <person name="Santos A.J."/>
        </authorList>
    </citation>
    <scope>NUCLEOTIDE SEQUENCE</scope>
    <source>
        <tissue evidence="1">Shoot tissue taken approximately 20 cm above the soil surface</tissue>
    </source>
</reference>